<dbReference type="InterPro" id="IPR006190">
    <property type="entry name" value="SAF_AFP_Neu5Ac"/>
</dbReference>
<dbReference type="SMART" id="SM00858">
    <property type="entry name" value="SAF"/>
    <property type="match status" value="1"/>
</dbReference>
<evidence type="ECO:0000259" key="1">
    <source>
        <dbReference type="PROSITE" id="PS50003"/>
    </source>
</evidence>
<dbReference type="PROSITE" id="PS50844">
    <property type="entry name" value="AFP_LIKE"/>
    <property type="match status" value="1"/>
</dbReference>
<dbReference type="PROSITE" id="PS50003">
    <property type="entry name" value="PH_DOMAIN"/>
    <property type="match status" value="1"/>
</dbReference>
<protein>
    <recommendedName>
        <fullName evidence="5">PH domain-containing protein</fullName>
    </recommendedName>
</protein>
<dbReference type="InterPro" id="IPR057736">
    <property type="entry name" value="SAF_PseI/NeuA/NeuB"/>
</dbReference>
<dbReference type="Pfam" id="PF08666">
    <property type="entry name" value="SAF"/>
    <property type="match status" value="1"/>
</dbReference>
<evidence type="ECO:0008006" key="5">
    <source>
        <dbReference type="Google" id="ProtNLM"/>
    </source>
</evidence>
<feature type="domain" description="PH" evidence="1">
    <location>
        <begin position="1"/>
        <end position="17"/>
    </location>
</feature>
<gene>
    <name evidence="3" type="ORF">OMM_15128</name>
</gene>
<comment type="caution">
    <text evidence="3">The sequence shown here is derived from an EMBL/GenBank/DDBJ whole genome shotgun (WGS) entry which is preliminary data.</text>
</comment>
<dbReference type="InterPro" id="IPR051690">
    <property type="entry name" value="PseI-like"/>
</dbReference>
<dbReference type="EMBL" id="ATBP01003454">
    <property type="protein sequence ID" value="ETR64913.1"/>
    <property type="molecule type" value="Genomic_DNA"/>
</dbReference>
<dbReference type="GO" id="GO:0047444">
    <property type="term" value="F:N-acylneuraminate-9-phosphate synthase activity"/>
    <property type="evidence" value="ECO:0007669"/>
    <property type="project" value="TreeGrafter"/>
</dbReference>
<evidence type="ECO:0000313" key="3">
    <source>
        <dbReference type="EMBL" id="ETR64913.1"/>
    </source>
</evidence>
<name>A0A1V1NQS9_9BACT</name>
<proteinExistence type="predicted"/>
<dbReference type="Gene3D" id="3.90.1210.10">
    <property type="entry name" value="Antifreeze-like/N-acetylneuraminic acid synthase C-terminal domain"/>
    <property type="match status" value="1"/>
</dbReference>
<reference evidence="4" key="1">
    <citation type="submission" date="2012-11" db="EMBL/GenBank/DDBJ databases">
        <authorList>
            <person name="Lucero-Rivera Y.E."/>
            <person name="Tovar-Ramirez D."/>
        </authorList>
    </citation>
    <scope>NUCLEOTIDE SEQUENCE [LARGE SCALE GENOMIC DNA]</scope>
    <source>
        <strain evidence="4">Araruama</strain>
    </source>
</reference>
<dbReference type="InterPro" id="IPR001849">
    <property type="entry name" value="PH_domain"/>
</dbReference>
<evidence type="ECO:0000259" key="2">
    <source>
        <dbReference type="PROSITE" id="PS50844"/>
    </source>
</evidence>
<dbReference type="PANTHER" id="PTHR42966:SF1">
    <property type="entry name" value="SIALIC ACID SYNTHASE"/>
    <property type="match status" value="1"/>
</dbReference>
<dbReference type="SUPFAM" id="SSF51269">
    <property type="entry name" value="AFP III-like domain"/>
    <property type="match status" value="1"/>
</dbReference>
<sequence>NPKELNNWIKSINKSYIMMGSSIVRPTLKEKIMINLARRSIVSIRDIQKGELFTTDNICLKRPGNGLSPAIYNTVLGLKATHDLPIHTVLKFGDFAL</sequence>
<dbReference type="CDD" id="cd11615">
    <property type="entry name" value="SAF_NeuB_like"/>
    <property type="match status" value="1"/>
</dbReference>
<dbReference type="InterPro" id="IPR013974">
    <property type="entry name" value="SAF"/>
</dbReference>
<feature type="domain" description="AFP-like" evidence="2">
    <location>
        <begin position="40"/>
        <end position="97"/>
    </location>
</feature>
<dbReference type="AlphaFoldDB" id="A0A1V1NQS9"/>
<dbReference type="PANTHER" id="PTHR42966">
    <property type="entry name" value="N-ACETYLNEURAMINATE SYNTHASE"/>
    <property type="match status" value="1"/>
</dbReference>
<evidence type="ECO:0000313" key="4">
    <source>
        <dbReference type="Proteomes" id="UP000189670"/>
    </source>
</evidence>
<accession>A0A1V1NQS9</accession>
<organism evidence="3 4">
    <name type="scientific">Candidatus Magnetoglobus multicellularis str. Araruama</name>
    <dbReference type="NCBI Taxonomy" id="890399"/>
    <lineage>
        <taxon>Bacteria</taxon>
        <taxon>Pseudomonadati</taxon>
        <taxon>Thermodesulfobacteriota</taxon>
        <taxon>Desulfobacteria</taxon>
        <taxon>Desulfobacterales</taxon>
        <taxon>Desulfobacteraceae</taxon>
        <taxon>Candidatus Magnetoglobus</taxon>
    </lineage>
</organism>
<dbReference type="InterPro" id="IPR036732">
    <property type="entry name" value="AFP_Neu5c_C_sf"/>
</dbReference>
<feature type="non-terminal residue" evidence="3">
    <location>
        <position position="1"/>
    </location>
</feature>
<dbReference type="Proteomes" id="UP000189670">
    <property type="component" value="Unassembled WGS sequence"/>
</dbReference>